<protein>
    <submittedName>
        <fullName evidence="2">Uncharacterized protein</fullName>
    </submittedName>
</protein>
<sequence>MGQTGLSVIIALVLLLAWALYPGLARFLAILLVIDSLASVLLFPYKAPSAHLGWLVFGVALWLASHWRLAARDHCWRSALAKHAYRLPMLRRLRPRAVR</sequence>
<dbReference type="Proteomes" id="UP000503540">
    <property type="component" value="Chromosome"/>
</dbReference>
<dbReference type="RefSeq" id="WP_167472931.1">
    <property type="nucleotide sequence ID" value="NZ_CP046172.1"/>
</dbReference>
<proteinExistence type="predicted"/>
<keyword evidence="1" id="KW-0812">Transmembrane</keyword>
<evidence type="ECO:0000313" key="3">
    <source>
        <dbReference type="Proteomes" id="UP000503540"/>
    </source>
</evidence>
<gene>
    <name evidence="2" type="ORF">F5544_09900</name>
</gene>
<feature type="transmembrane region" description="Helical" evidence="1">
    <location>
        <begin position="51"/>
        <end position="70"/>
    </location>
</feature>
<evidence type="ECO:0000313" key="2">
    <source>
        <dbReference type="EMBL" id="QIS09880.1"/>
    </source>
</evidence>
<keyword evidence="1" id="KW-0472">Membrane</keyword>
<evidence type="ECO:0000256" key="1">
    <source>
        <dbReference type="SAM" id="Phobius"/>
    </source>
</evidence>
<keyword evidence="3" id="KW-1185">Reference proteome</keyword>
<keyword evidence="1" id="KW-1133">Transmembrane helix</keyword>
<reference evidence="2 3" key="1">
    <citation type="journal article" date="2019" name="ACS Chem. Biol.">
        <title>Identification and Mobilization of a Cryptic Antibiotic Biosynthesis Gene Locus from a Human-Pathogenic Nocardia Isolate.</title>
        <authorList>
            <person name="Herisse M."/>
            <person name="Ishida K."/>
            <person name="Porter J.L."/>
            <person name="Howden B."/>
            <person name="Hertweck C."/>
            <person name="Stinear T.P."/>
            <person name="Pidot S.J."/>
        </authorList>
    </citation>
    <scope>NUCLEOTIDE SEQUENCE [LARGE SCALE GENOMIC DNA]</scope>
    <source>
        <strain evidence="2 3">AUSMDU00012717</strain>
    </source>
</reference>
<dbReference type="AlphaFoldDB" id="A0A6G9Y9T1"/>
<name>A0A6G9Y9T1_9NOCA</name>
<dbReference type="KEGG" id="nah:F5544_09900"/>
<accession>A0A6G9Y9T1</accession>
<dbReference type="EMBL" id="CP046172">
    <property type="protein sequence ID" value="QIS09880.1"/>
    <property type="molecule type" value="Genomic_DNA"/>
</dbReference>
<organism evidence="2 3">
    <name type="scientific">Nocardia arthritidis</name>
    <dbReference type="NCBI Taxonomy" id="228602"/>
    <lineage>
        <taxon>Bacteria</taxon>
        <taxon>Bacillati</taxon>
        <taxon>Actinomycetota</taxon>
        <taxon>Actinomycetes</taxon>
        <taxon>Mycobacteriales</taxon>
        <taxon>Nocardiaceae</taxon>
        <taxon>Nocardia</taxon>
    </lineage>
</organism>